<dbReference type="Proteomes" id="UP000095247">
    <property type="component" value="Unassembled WGS sequence"/>
</dbReference>
<evidence type="ECO:0000313" key="1">
    <source>
        <dbReference type="EMBL" id="OEJ15421.1"/>
    </source>
</evidence>
<proteinExistence type="predicted"/>
<evidence type="ECO:0000313" key="2">
    <source>
        <dbReference type="Proteomes" id="UP000095247"/>
    </source>
</evidence>
<name>A0A1E5NGY0_9SPIR</name>
<gene>
    <name evidence="1" type="ORF">BFL38_14115</name>
</gene>
<organism evidence="1 2">
    <name type="scientific">Brachyspira hampsonii</name>
    <dbReference type="NCBI Taxonomy" id="1287055"/>
    <lineage>
        <taxon>Bacteria</taxon>
        <taxon>Pseudomonadati</taxon>
        <taxon>Spirochaetota</taxon>
        <taxon>Spirochaetia</taxon>
        <taxon>Brachyspirales</taxon>
        <taxon>Brachyspiraceae</taxon>
        <taxon>Brachyspira</taxon>
    </lineage>
</organism>
<dbReference type="EMBL" id="MDCO01000006">
    <property type="protein sequence ID" value="OEJ15421.1"/>
    <property type="molecule type" value="Genomic_DNA"/>
</dbReference>
<dbReference type="RefSeq" id="WP_069725972.1">
    <property type="nucleotide sequence ID" value="NZ_MDCO01000006.1"/>
</dbReference>
<protein>
    <submittedName>
        <fullName evidence="1">Uncharacterized protein</fullName>
    </submittedName>
</protein>
<reference evidence="1 2" key="1">
    <citation type="submission" date="2016-08" db="EMBL/GenBank/DDBJ databases">
        <title>Characterization and recognition of Brachyspira hampsonii sp. nov., a novel intestinal spirochete that is pathogenic to pigs.</title>
        <authorList>
            <person name="Mirajkar N."/>
            <person name="La T."/>
            <person name="Phillips N."/>
            <person name="Hampson D."/>
            <person name="Gebhart C."/>
        </authorList>
    </citation>
    <scope>NUCLEOTIDE SEQUENCE [LARGE SCALE GENOMIC DNA]</scope>
    <source>
        <strain evidence="1 2">P280/1</strain>
    </source>
</reference>
<comment type="caution">
    <text evidence="1">The sequence shown here is derived from an EMBL/GenBank/DDBJ whole genome shotgun (WGS) entry which is preliminary data.</text>
</comment>
<dbReference type="AlphaFoldDB" id="A0A1E5NGY0"/>
<sequence length="83" mass="9999">MEKEFNPSYWIIIRKGKKYIGCSNNCEHLEEENGKMKCCYFEKEIEGEEDNYQPCEECLMAYSQTEFASLNMTTYDKRNHFKE</sequence>
<accession>A0A1E5NGY0</accession>